<feature type="region of interest" description="Disordered" evidence="1">
    <location>
        <begin position="15"/>
        <end position="68"/>
    </location>
</feature>
<evidence type="ECO:0000313" key="3">
    <source>
        <dbReference type="Proteomes" id="UP001232148"/>
    </source>
</evidence>
<dbReference type="Proteomes" id="UP001232148">
    <property type="component" value="Unassembled WGS sequence"/>
</dbReference>
<sequence length="68" mass="7063">MAAPFLHLSHAVALFGSPSPRPVAGRKGDKLSLSPPPKRTPFARPIVPRTPRSGRGVSARPSSLAIAA</sequence>
<name>A0AAD9HDB3_9PEZI</name>
<protein>
    <submittedName>
        <fullName evidence="2">Uncharacterized protein</fullName>
    </submittedName>
</protein>
<comment type="caution">
    <text evidence="2">The sequence shown here is derived from an EMBL/GenBank/DDBJ whole genome shotgun (WGS) entry which is preliminary data.</text>
</comment>
<reference evidence="2" key="1">
    <citation type="submission" date="2021-06" db="EMBL/GenBank/DDBJ databases">
        <title>Comparative genomics, transcriptomics and evolutionary studies reveal genomic signatures of adaptation to plant cell wall in hemibiotrophic fungi.</title>
        <authorList>
            <consortium name="DOE Joint Genome Institute"/>
            <person name="Baroncelli R."/>
            <person name="Diaz J.F."/>
            <person name="Benocci T."/>
            <person name="Peng M."/>
            <person name="Battaglia E."/>
            <person name="Haridas S."/>
            <person name="Andreopoulos W."/>
            <person name="Labutti K."/>
            <person name="Pangilinan J."/>
            <person name="Floch G.L."/>
            <person name="Makela M.R."/>
            <person name="Henrissat B."/>
            <person name="Grigoriev I.V."/>
            <person name="Crouch J.A."/>
            <person name="De Vries R.P."/>
            <person name="Sukno S.A."/>
            <person name="Thon M.R."/>
        </authorList>
    </citation>
    <scope>NUCLEOTIDE SEQUENCE</scope>
    <source>
        <strain evidence="2">MAFF235873</strain>
    </source>
</reference>
<gene>
    <name evidence="2" type="ORF">LX32DRAFT_641375</name>
</gene>
<keyword evidence="3" id="KW-1185">Reference proteome</keyword>
<proteinExistence type="predicted"/>
<dbReference type="EMBL" id="MU842904">
    <property type="protein sequence ID" value="KAK2026941.1"/>
    <property type="molecule type" value="Genomic_DNA"/>
</dbReference>
<organism evidence="2 3">
    <name type="scientific">Colletotrichum zoysiae</name>
    <dbReference type="NCBI Taxonomy" id="1216348"/>
    <lineage>
        <taxon>Eukaryota</taxon>
        <taxon>Fungi</taxon>
        <taxon>Dikarya</taxon>
        <taxon>Ascomycota</taxon>
        <taxon>Pezizomycotina</taxon>
        <taxon>Sordariomycetes</taxon>
        <taxon>Hypocreomycetidae</taxon>
        <taxon>Glomerellales</taxon>
        <taxon>Glomerellaceae</taxon>
        <taxon>Colletotrichum</taxon>
        <taxon>Colletotrichum graminicola species complex</taxon>
    </lineage>
</organism>
<accession>A0AAD9HDB3</accession>
<evidence type="ECO:0000256" key="1">
    <source>
        <dbReference type="SAM" id="MobiDB-lite"/>
    </source>
</evidence>
<dbReference type="AlphaFoldDB" id="A0AAD9HDB3"/>
<evidence type="ECO:0000313" key="2">
    <source>
        <dbReference type="EMBL" id="KAK2026941.1"/>
    </source>
</evidence>